<keyword evidence="1" id="KW-0812">Transmembrane</keyword>
<evidence type="ECO:0000256" key="1">
    <source>
        <dbReference type="SAM" id="Phobius"/>
    </source>
</evidence>
<name>A0A421DD21_9EURO</name>
<feature type="transmembrane region" description="Helical" evidence="1">
    <location>
        <begin position="316"/>
        <end position="338"/>
    </location>
</feature>
<dbReference type="STRING" id="1245748.A0A421DD21"/>
<dbReference type="EMBL" id="NIDN02000021">
    <property type="protein sequence ID" value="RLM00011.1"/>
    <property type="molecule type" value="Genomic_DNA"/>
</dbReference>
<feature type="transmembrane region" description="Helical" evidence="1">
    <location>
        <begin position="198"/>
        <end position="215"/>
    </location>
</feature>
<feature type="transmembrane region" description="Helical" evidence="1">
    <location>
        <begin position="124"/>
        <end position="144"/>
    </location>
</feature>
<protein>
    <submittedName>
        <fullName evidence="2">Uncharacterized protein</fullName>
    </submittedName>
</protein>
<feature type="transmembrane region" description="Helical" evidence="1">
    <location>
        <begin position="31"/>
        <end position="51"/>
    </location>
</feature>
<feature type="transmembrane region" description="Helical" evidence="1">
    <location>
        <begin position="156"/>
        <end position="177"/>
    </location>
</feature>
<accession>A0A421DD21</accession>
<reference evidence="2 3" key="1">
    <citation type="submission" date="2018-08" db="EMBL/GenBank/DDBJ databases">
        <title>Draft genome sequences of two Aspergillus turcosus clinical strains isolated from bronchoalveolar lavage fluid: one azole-susceptible and the other azole-resistant.</title>
        <authorList>
            <person name="Parent-Michaud M."/>
            <person name="Dufresne P.J."/>
            <person name="Fournier E."/>
            <person name="Martineau C."/>
            <person name="Moreira S."/>
            <person name="Perkins V."/>
            <person name="De Repentigny L."/>
            <person name="Dufresne S.F."/>
        </authorList>
    </citation>
    <scope>NUCLEOTIDE SEQUENCE [LARGE SCALE GENOMIC DNA]</scope>
    <source>
        <strain evidence="2">HMR AF 1038</strain>
    </source>
</reference>
<gene>
    <name evidence="2" type="ORF">CFD26_106552</name>
</gene>
<proteinExistence type="predicted"/>
<dbReference type="Proteomes" id="UP000215289">
    <property type="component" value="Unassembled WGS sequence"/>
</dbReference>
<evidence type="ECO:0000313" key="2">
    <source>
        <dbReference type="EMBL" id="RLM00011.1"/>
    </source>
</evidence>
<dbReference type="AlphaFoldDB" id="A0A421DD21"/>
<sequence length="350" mass="38339">MTSVSSVLIRRGTELISARLRHREHPEMHDWLGLSIVIFTAVAFGFAIFWVDYTCTDVIATLAAVEDSNPTTYVRLDSEDSNDNDPEVAVASTTKPITSGLRSTIKHLRARGGIWSCFRGFRMYLAFTGLDMGVGFLLPAIVPIPRVSHSLIGSFFVQFVASMLVATWQTAWVHLVIADKSPRSNYRRMLGLRHWPRIAPAAALYNFLMCATFSLPTAAARLAGWTVTASGYKGLLGFLVISILPAIFLLLVSVPARGIFTRVAASMLPEEDDPIVPFDRLFGGKVKPGMVLGLRDAWTTFDWPARIRYIKVILKALAIEVALGVVGILLIMGELALVTPTSQSSSSPQS</sequence>
<keyword evidence="1" id="KW-0472">Membrane</keyword>
<feature type="transmembrane region" description="Helical" evidence="1">
    <location>
        <begin position="235"/>
        <end position="254"/>
    </location>
</feature>
<evidence type="ECO:0000313" key="3">
    <source>
        <dbReference type="Proteomes" id="UP000215289"/>
    </source>
</evidence>
<keyword evidence="1" id="KW-1133">Transmembrane helix</keyword>
<keyword evidence="3" id="KW-1185">Reference proteome</keyword>
<organism evidence="2 3">
    <name type="scientific">Aspergillus turcosus</name>
    <dbReference type="NCBI Taxonomy" id="1245748"/>
    <lineage>
        <taxon>Eukaryota</taxon>
        <taxon>Fungi</taxon>
        <taxon>Dikarya</taxon>
        <taxon>Ascomycota</taxon>
        <taxon>Pezizomycotina</taxon>
        <taxon>Eurotiomycetes</taxon>
        <taxon>Eurotiomycetidae</taxon>
        <taxon>Eurotiales</taxon>
        <taxon>Aspergillaceae</taxon>
        <taxon>Aspergillus</taxon>
        <taxon>Aspergillus subgen. Fumigati</taxon>
    </lineage>
</organism>
<dbReference type="OrthoDB" id="2896006at2759"/>
<comment type="caution">
    <text evidence="2">The sequence shown here is derived from an EMBL/GenBank/DDBJ whole genome shotgun (WGS) entry which is preliminary data.</text>
</comment>